<dbReference type="EMBL" id="CAKJVE010000004">
    <property type="protein sequence ID" value="CAG9706949.1"/>
    <property type="molecule type" value="Genomic_DNA"/>
</dbReference>
<name>A0AA86JPT0_9CLOT</name>
<feature type="transmembrane region" description="Helical" evidence="1">
    <location>
        <begin position="56"/>
        <end position="74"/>
    </location>
</feature>
<gene>
    <name evidence="3" type="ORF">CNEO2_190008</name>
    <name evidence="2" type="ORF">CNEO_42780</name>
</gene>
<keyword evidence="1" id="KW-0472">Membrane</keyword>
<keyword evidence="1" id="KW-0812">Transmembrane</keyword>
<evidence type="ECO:0000313" key="2">
    <source>
        <dbReference type="EMBL" id="CAG9706949.1"/>
    </source>
</evidence>
<accession>A0AA86JPT0</accession>
<organism evidence="2 4">
    <name type="scientific">Clostridium neonatale</name>
    <dbReference type="NCBI Taxonomy" id="137838"/>
    <lineage>
        <taxon>Bacteria</taxon>
        <taxon>Bacillati</taxon>
        <taxon>Bacillota</taxon>
        <taxon>Clostridia</taxon>
        <taxon>Eubacteriales</taxon>
        <taxon>Clostridiaceae</taxon>
        <taxon>Clostridium</taxon>
    </lineage>
</organism>
<evidence type="ECO:0000256" key="1">
    <source>
        <dbReference type="SAM" id="Phobius"/>
    </source>
</evidence>
<proteinExistence type="predicted"/>
<protein>
    <submittedName>
        <fullName evidence="2">Uncharacterized protein</fullName>
    </submittedName>
</protein>
<reference evidence="3" key="2">
    <citation type="submission" date="2022-10" db="EMBL/GenBank/DDBJ databases">
        <authorList>
            <person name="Aires J."/>
            <person name="Mesa V."/>
        </authorList>
    </citation>
    <scope>NUCLEOTIDE SEQUENCE</scope>
    <source>
        <strain evidence="3">Clostridium neonatale JD116</strain>
    </source>
</reference>
<dbReference type="EMBL" id="CAMTCP010000110">
    <property type="protein sequence ID" value="CAI3553301.1"/>
    <property type="molecule type" value="Genomic_DNA"/>
</dbReference>
<dbReference type="Proteomes" id="UP000789738">
    <property type="component" value="Unassembled WGS sequence"/>
</dbReference>
<dbReference type="AlphaFoldDB" id="A0AA86JPT0"/>
<evidence type="ECO:0000313" key="4">
    <source>
        <dbReference type="Proteomes" id="UP000789738"/>
    </source>
</evidence>
<comment type="caution">
    <text evidence="2">The sequence shown here is derived from an EMBL/GenBank/DDBJ whole genome shotgun (WGS) entry which is preliminary data.</text>
</comment>
<dbReference type="Proteomes" id="UP001189143">
    <property type="component" value="Unassembled WGS sequence"/>
</dbReference>
<sequence length="77" mass="8935">MQINIKQNNSIQFITFQKSPPSTMLGEVLNSSTYMPRFQNSFNEIIKEKMPNINIIILKNLSFKIIILLLLLKINPL</sequence>
<keyword evidence="1" id="KW-1133">Transmembrane helix</keyword>
<evidence type="ECO:0000313" key="3">
    <source>
        <dbReference type="EMBL" id="CAI3553301.1"/>
    </source>
</evidence>
<reference evidence="2" key="1">
    <citation type="submission" date="2021-10" db="EMBL/GenBank/DDBJ databases">
        <authorList>
            <person name="Mesa V."/>
        </authorList>
    </citation>
    <scope>NUCLEOTIDE SEQUENCE</scope>
    <source>
        <strain evidence="2">CC3_PB</strain>
    </source>
</reference>